<evidence type="ECO:0000256" key="1">
    <source>
        <dbReference type="SAM" id="MobiDB-lite"/>
    </source>
</evidence>
<keyword evidence="3" id="KW-1185">Reference proteome</keyword>
<evidence type="ECO:0000313" key="3">
    <source>
        <dbReference type="Proteomes" id="UP000799770"/>
    </source>
</evidence>
<reference evidence="2" key="1">
    <citation type="journal article" date="2020" name="Stud. Mycol.">
        <title>101 Dothideomycetes genomes: a test case for predicting lifestyles and emergence of pathogens.</title>
        <authorList>
            <person name="Haridas S."/>
            <person name="Albert R."/>
            <person name="Binder M."/>
            <person name="Bloem J."/>
            <person name="Labutti K."/>
            <person name="Salamov A."/>
            <person name="Andreopoulos B."/>
            <person name="Baker S."/>
            <person name="Barry K."/>
            <person name="Bills G."/>
            <person name="Bluhm B."/>
            <person name="Cannon C."/>
            <person name="Castanera R."/>
            <person name="Culley D."/>
            <person name="Daum C."/>
            <person name="Ezra D."/>
            <person name="Gonzalez J."/>
            <person name="Henrissat B."/>
            <person name="Kuo A."/>
            <person name="Liang C."/>
            <person name="Lipzen A."/>
            <person name="Lutzoni F."/>
            <person name="Magnuson J."/>
            <person name="Mondo S."/>
            <person name="Nolan M."/>
            <person name="Ohm R."/>
            <person name="Pangilinan J."/>
            <person name="Park H.-J."/>
            <person name="Ramirez L."/>
            <person name="Alfaro M."/>
            <person name="Sun H."/>
            <person name="Tritt A."/>
            <person name="Yoshinaga Y."/>
            <person name="Zwiers L.-H."/>
            <person name="Turgeon B."/>
            <person name="Goodwin S."/>
            <person name="Spatafora J."/>
            <person name="Crous P."/>
            <person name="Grigoriev I."/>
        </authorList>
    </citation>
    <scope>NUCLEOTIDE SEQUENCE</scope>
    <source>
        <strain evidence="2">CBS 627.86</strain>
    </source>
</reference>
<accession>A0A6A5Z9J0</accession>
<name>A0A6A5Z9J0_9PLEO</name>
<feature type="region of interest" description="Disordered" evidence="1">
    <location>
        <begin position="475"/>
        <end position="546"/>
    </location>
</feature>
<feature type="compositionally biased region" description="Low complexity" evidence="1">
    <location>
        <begin position="201"/>
        <end position="213"/>
    </location>
</feature>
<dbReference type="EMBL" id="ML977323">
    <property type="protein sequence ID" value="KAF2115417.1"/>
    <property type="molecule type" value="Genomic_DNA"/>
</dbReference>
<protein>
    <submittedName>
        <fullName evidence="2">Uncharacterized protein</fullName>
    </submittedName>
</protein>
<feature type="region of interest" description="Disordered" evidence="1">
    <location>
        <begin position="413"/>
        <end position="432"/>
    </location>
</feature>
<organism evidence="2 3">
    <name type="scientific">Lophiotrema nucula</name>
    <dbReference type="NCBI Taxonomy" id="690887"/>
    <lineage>
        <taxon>Eukaryota</taxon>
        <taxon>Fungi</taxon>
        <taxon>Dikarya</taxon>
        <taxon>Ascomycota</taxon>
        <taxon>Pezizomycotina</taxon>
        <taxon>Dothideomycetes</taxon>
        <taxon>Pleosporomycetidae</taxon>
        <taxon>Pleosporales</taxon>
        <taxon>Lophiotremataceae</taxon>
        <taxon>Lophiotrema</taxon>
    </lineage>
</organism>
<feature type="compositionally biased region" description="Low complexity" evidence="1">
    <location>
        <begin position="529"/>
        <end position="542"/>
    </location>
</feature>
<feature type="region of interest" description="Disordered" evidence="1">
    <location>
        <begin position="384"/>
        <end position="404"/>
    </location>
</feature>
<gene>
    <name evidence="2" type="ORF">BDV96DRAFT_646416</name>
</gene>
<feature type="region of interest" description="Disordered" evidence="1">
    <location>
        <begin position="180"/>
        <end position="213"/>
    </location>
</feature>
<evidence type="ECO:0000313" key="2">
    <source>
        <dbReference type="EMBL" id="KAF2115417.1"/>
    </source>
</evidence>
<feature type="compositionally biased region" description="Polar residues" evidence="1">
    <location>
        <begin position="185"/>
        <end position="194"/>
    </location>
</feature>
<feature type="compositionally biased region" description="Polar residues" evidence="1">
    <location>
        <begin position="78"/>
        <end position="103"/>
    </location>
</feature>
<dbReference type="Proteomes" id="UP000799770">
    <property type="component" value="Unassembled WGS sequence"/>
</dbReference>
<feature type="compositionally biased region" description="Polar residues" evidence="1">
    <location>
        <begin position="493"/>
        <end position="502"/>
    </location>
</feature>
<proteinExistence type="predicted"/>
<sequence length="590" mass="64419">MLFTSPLDNSLLLAMFAFAFLGLDAYRIDLEGWTKCAFSAIVSGVILCVRIMNHQTQINTYLAPDEVTTTLPEILPPASSSLQPHQTSPPSITLTAHASSSTVHKSHPISDRGPSILSPKPRPWIELPRTLEGYSPPQLPPSPTKKAFQTSTTEKNTPVSNLRKEIGALVSRAATLDDKVFDSAQPDNRISSAPPSGPDRTQPTTPLSQSTTTHARSIAAPLYDDFTVLCQKLCKHKTDTFHLSHSIAQINLQNLESGLHYLVAFREIIDAMWGQLKEVRPNGLTYHEAQELNFIVDTIIHLYQLLQPWGFAFCSSAETRAFIVSFLDFGKYLGIEYNPPHMQWRKDFCKTYPPLPLPRAQRSYLRPPPKRLGRPTTLVVNVPRIDGAGSENPRPPPKRLGKPVTLVVNVPRIDGAGSENPRPPPNRLGKPVTLVVNVPRIDGAGSENPRPPPNRLGKPVTLVVKVPKIYGDESVAESKPALQRPIDAPESTAPLNPMSSTVHHSRTNDKPSVTAHSLVEPVQPRIENPATTAQPSTSPPRTGSSIVQCSPALATNARTLTSSTPARLVSTSVASTRLSATPSQFFSARE</sequence>
<feature type="region of interest" description="Disordered" evidence="1">
    <location>
        <begin position="74"/>
        <end position="160"/>
    </location>
</feature>
<feature type="compositionally biased region" description="Polar residues" evidence="1">
    <location>
        <begin position="147"/>
        <end position="160"/>
    </location>
</feature>
<dbReference type="AlphaFoldDB" id="A0A6A5Z9J0"/>